<evidence type="ECO:0000256" key="16">
    <source>
        <dbReference type="RuleBase" id="RU003848"/>
    </source>
</evidence>
<dbReference type="GO" id="GO:0016787">
    <property type="term" value="F:hydrolase activity"/>
    <property type="evidence" value="ECO:0007669"/>
    <property type="project" value="UniProtKB-KW"/>
</dbReference>
<dbReference type="NCBIfam" id="TIGR01144">
    <property type="entry name" value="ATP_synt_b"/>
    <property type="match status" value="1"/>
</dbReference>
<evidence type="ECO:0000256" key="11">
    <source>
        <dbReference type="ARBA" id="ARBA00025198"/>
    </source>
</evidence>
<dbReference type="Proteomes" id="UP000016648">
    <property type="component" value="Unassembled WGS sequence"/>
</dbReference>
<keyword evidence="4 15" id="KW-0138">CF(0)</keyword>
<comment type="subcellular location">
    <subcellularLocation>
        <location evidence="15">Cell membrane</location>
        <topology evidence="15">Single-pass membrane protein</topology>
    </subcellularLocation>
    <subcellularLocation>
        <location evidence="14">Endomembrane system</location>
        <topology evidence="14">Single-pass membrane protein</topology>
    </subcellularLocation>
</comment>
<evidence type="ECO:0000256" key="10">
    <source>
        <dbReference type="ARBA" id="ARBA00023310"/>
    </source>
</evidence>
<keyword evidence="3 15" id="KW-1003">Cell membrane</keyword>
<comment type="caution">
    <text evidence="18">The sequence shown here is derived from an EMBL/GenBank/DDBJ whole genome shotgun (WGS) entry which is preliminary data.</text>
</comment>
<dbReference type="EMBL" id="AWEY01000026">
    <property type="protein sequence ID" value="ERK39198.1"/>
    <property type="molecule type" value="Genomic_DNA"/>
</dbReference>
<evidence type="ECO:0000313" key="18">
    <source>
        <dbReference type="EMBL" id="ERK39198.1"/>
    </source>
</evidence>
<evidence type="ECO:0000256" key="17">
    <source>
        <dbReference type="SAM" id="Coils"/>
    </source>
</evidence>
<keyword evidence="19" id="KW-1185">Reference proteome</keyword>
<dbReference type="Gene3D" id="1.20.5.620">
    <property type="entry name" value="F1F0 ATP synthase subunit B, membrane domain"/>
    <property type="match status" value="1"/>
</dbReference>
<keyword evidence="17" id="KW-0175">Coiled coil</keyword>
<keyword evidence="8 15" id="KW-0406">Ion transport</keyword>
<comment type="subunit">
    <text evidence="13">F-type ATPases have 2 components, F(1) - the catalytic core - and F(0) - the membrane proton channel. F(1) has five subunits: alpha(3), beta(3), gamma(1), delta(1), epsilon(1). F(0) has four main subunits: a(1), b(2) and c(10-14). The alpha and beta chains form an alternating ring which encloses part of the gamma chain. F(1) is attached to F(0) by a central stalk formed by the gamma and epsilon chains, while a peripheral stalk is formed by the delta and b chains.</text>
</comment>
<dbReference type="HAMAP" id="MF_01398">
    <property type="entry name" value="ATP_synth_b_bprime"/>
    <property type="match status" value="1"/>
</dbReference>
<dbReference type="PANTHER" id="PTHR33445:SF1">
    <property type="entry name" value="ATP SYNTHASE SUBUNIT B"/>
    <property type="match status" value="1"/>
</dbReference>
<keyword evidence="6 15" id="KW-0375">Hydrogen ion transport</keyword>
<keyword evidence="5 15" id="KW-0812">Transmembrane</keyword>
<proteinExistence type="inferred from homology"/>
<evidence type="ECO:0000256" key="2">
    <source>
        <dbReference type="ARBA" id="ARBA00022448"/>
    </source>
</evidence>
<evidence type="ECO:0000256" key="7">
    <source>
        <dbReference type="ARBA" id="ARBA00022989"/>
    </source>
</evidence>
<evidence type="ECO:0000256" key="1">
    <source>
        <dbReference type="ARBA" id="ARBA00005513"/>
    </source>
</evidence>
<dbReference type="GO" id="GO:0046961">
    <property type="term" value="F:proton-transporting ATPase activity, rotational mechanism"/>
    <property type="evidence" value="ECO:0007669"/>
    <property type="project" value="TreeGrafter"/>
</dbReference>
<dbReference type="GO" id="GO:0046933">
    <property type="term" value="F:proton-transporting ATP synthase activity, rotational mechanism"/>
    <property type="evidence" value="ECO:0007669"/>
    <property type="project" value="UniProtKB-UniRule"/>
</dbReference>
<keyword evidence="7 15" id="KW-1133">Transmembrane helix</keyword>
<feature type="coiled-coil region" evidence="17">
    <location>
        <begin position="55"/>
        <end position="134"/>
    </location>
</feature>
<dbReference type="InterPro" id="IPR050059">
    <property type="entry name" value="ATP_synthase_B_chain"/>
</dbReference>
<dbReference type="PANTHER" id="PTHR33445">
    <property type="entry name" value="ATP SYNTHASE SUBUNIT B', CHLOROPLASTIC"/>
    <property type="match status" value="1"/>
</dbReference>
<evidence type="ECO:0000256" key="5">
    <source>
        <dbReference type="ARBA" id="ARBA00022692"/>
    </source>
</evidence>
<evidence type="ECO:0000256" key="8">
    <source>
        <dbReference type="ARBA" id="ARBA00023065"/>
    </source>
</evidence>
<dbReference type="GO" id="GO:0045259">
    <property type="term" value="C:proton-transporting ATP synthase complex"/>
    <property type="evidence" value="ECO:0007669"/>
    <property type="project" value="UniProtKB-KW"/>
</dbReference>
<comment type="subunit">
    <text evidence="15">F-type ATPases have 2 components, F(1) - the catalytic core - and F(0) - the membrane proton channel. F(1) has five subunits: alpha(3), beta(3), gamma(1), delta(1), epsilon(1). F(0) has three main subunits: a(1), b(2) and c(10-14). The alpha and beta chains form an alternating ring which encloses part of the gamma chain. F(1) is attached to F(0) by a central stalk formed by the gamma and epsilon chains, while a peripheral stalk is formed by the delta and b chains.</text>
</comment>
<gene>
    <name evidence="15 18" type="primary">atpF</name>
    <name evidence="18" type="ORF">HMPREF9135_1952</name>
</gene>
<dbReference type="Pfam" id="PF00430">
    <property type="entry name" value="ATP-synt_B"/>
    <property type="match status" value="1"/>
</dbReference>
<evidence type="ECO:0000256" key="15">
    <source>
        <dbReference type="HAMAP-Rule" id="MF_01398"/>
    </source>
</evidence>
<dbReference type="GO" id="GO:0012505">
    <property type="term" value="C:endomembrane system"/>
    <property type="evidence" value="ECO:0007669"/>
    <property type="project" value="UniProtKB-SubCell"/>
</dbReference>
<comment type="function">
    <text evidence="12">Component of the F(0) channel, it forms part of the peripheral stalk, linking F(1) to F(0). The b'-subunit is a diverged and duplicated form of b found in plants and photosynthetic bacteria.</text>
</comment>
<evidence type="ECO:0000256" key="9">
    <source>
        <dbReference type="ARBA" id="ARBA00023136"/>
    </source>
</evidence>
<dbReference type="GO" id="GO:0005886">
    <property type="term" value="C:plasma membrane"/>
    <property type="evidence" value="ECO:0007669"/>
    <property type="project" value="UniProtKB-SubCell"/>
</dbReference>
<keyword evidence="10 15" id="KW-0066">ATP synthesis</keyword>
<feature type="transmembrane region" description="Helical" evidence="15">
    <location>
        <begin position="14"/>
        <end position="38"/>
    </location>
</feature>
<evidence type="ECO:0000256" key="13">
    <source>
        <dbReference type="ARBA" id="ARBA00026054"/>
    </source>
</evidence>
<keyword evidence="2 15" id="KW-0813">Transport</keyword>
<name>U2QD00_9BACT</name>
<evidence type="ECO:0000256" key="14">
    <source>
        <dbReference type="ARBA" id="ARBA00037847"/>
    </source>
</evidence>
<evidence type="ECO:0000256" key="3">
    <source>
        <dbReference type="ARBA" id="ARBA00022475"/>
    </source>
</evidence>
<evidence type="ECO:0000313" key="19">
    <source>
        <dbReference type="Proteomes" id="UP000016648"/>
    </source>
</evidence>
<dbReference type="InterPro" id="IPR028987">
    <property type="entry name" value="ATP_synth_B-like_membr_sf"/>
</dbReference>
<dbReference type="InterPro" id="IPR002146">
    <property type="entry name" value="ATP_synth_b/b'su_bac/chlpt"/>
</dbReference>
<dbReference type="PATRIC" id="fig|1115809.3.peg.1444"/>
<comment type="similarity">
    <text evidence="1 15 16">Belongs to the ATPase B chain family.</text>
</comment>
<keyword evidence="9 15" id="KW-0472">Membrane</keyword>
<protein>
    <recommendedName>
        <fullName evidence="15">ATP synthase subunit b</fullName>
    </recommendedName>
    <alternativeName>
        <fullName evidence="15">ATP synthase F(0) sector subunit b</fullName>
    </alternativeName>
    <alternativeName>
        <fullName evidence="15">ATPase subunit I</fullName>
    </alternativeName>
    <alternativeName>
        <fullName evidence="15">F-type ATPase subunit b</fullName>
        <shortName evidence="15">F-ATPase subunit b</shortName>
    </alternativeName>
</protein>
<reference evidence="18 19" key="1">
    <citation type="submission" date="2013-08" db="EMBL/GenBank/DDBJ databases">
        <authorList>
            <person name="Durkin A.S."/>
            <person name="Haft D.R."/>
            <person name="McCorrison J."/>
            <person name="Torralba M."/>
            <person name="Gillis M."/>
            <person name="Haft D.H."/>
            <person name="Methe B."/>
            <person name="Sutton G."/>
            <person name="Nelson K.E."/>
        </authorList>
    </citation>
    <scope>NUCLEOTIDE SEQUENCE [LARGE SCALE GENOMIC DNA]</scope>
    <source>
        <strain evidence="18 19">F0067</strain>
    </source>
</reference>
<dbReference type="AlphaFoldDB" id="U2QD00"/>
<keyword evidence="18" id="KW-0378">Hydrolase</keyword>
<dbReference type="RefSeq" id="WP_021589742.1">
    <property type="nucleotide sequence ID" value="NZ_AWEY01000026.1"/>
</dbReference>
<dbReference type="InterPro" id="IPR005864">
    <property type="entry name" value="ATP_synth_F0_bsu_bac"/>
</dbReference>
<dbReference type="CDD" id="cd06503">
    <property type="entry name" value="ATP-synt_Fo_b"/>
    <property type="match status" value="1"/>
</dbReference>
<dbReference type="SUPFAM" id="SSF81573">
    <property type="entry name" value="F1F0 ATP synthase subunit B, membrane domain"/>
    <property type="match status" value="1"/>
</dbReference>
<evidence type="ECO:0000256" key="12">
    <source>
        <dbReference type="ARBA" id="ARBA00025614"/>
    </source>
</evidence>
<comment type="function">
    <text evidence="11 15">F(1)F(0) ATP synthase produces ATP from ADP in the presence of a proton or sodium gradient. F-type ATPases consist of two structural domains, F(1) containing the extramembraneous catalytic core and F(0) containing the membrane proton channel, linked together by a central stalk and a peripheral stalk. During catalysis, ATP synthesis in the catalytic domain of F(1) is coupled via a rotary mechanism of the central stalk subunits to proton translocation.</text>
</comment>
<sequence>MENLPSILTPDVGLLFWMLAAFLVVFFCLARFGFPVIIKMVDERKQYIDGSLSKAHEASERLAHIKQEGEALLQEARERQAEIMKEAAATREAIVGRAQEKAHEESARIISEAKKQIEMEKQSAIREIRAQVAELSVQIAEKVLSEQLSSDKAQMALIDRLLDDVSQTQVKDK</sequence>
<accession>U2QD00</accession>
<evidence type="ECO:0000256" key="4">
    <source>
        <dbReference type="ARBA" id="ARBA00022547"/>
    </source>
</evidence>
<evidence type="ECO:0000256" key="6">
    <source>
        <dbReference type="ARBA" id="ARBA00022781"/>
    </source>
</evidence>
<organism evidence="18 19">
    <name type="scientific">Segatella baroniae F0067</name>
    <dbReference type="NCBI Taxonomy" id="1115809"/>
    <lineage>
        <taxon>Bacteria</taxon>
        <taxon>Pseudomonadati</taxon>
        <taxon>Bacteroidota</taxon>
        <taxon>Bacteroidia</taxon>
        <taxon>Bacteroidales</taxon>
        <taxon>Prevotellaceae</taxon>
        <taxon>Segatella</taxon>
    </lineage>
</organism>